<keyword evidence="6" id="KW-0158">Chromosome</keyword>
<dbReference type="GO" id="GO:0051880">
    <property type="term" value="F:G-quadruplex DNA binding"/>
    <property type="evidence" value="ECO:0007669"/>
    <property type="project" value="TreeGrafter"/>
</dbReference>
<comment type="caution">
    <text evidence="18">The sequence shown here is derived from an EMBL/GenBank/DDBJ whole genome shotgun (WGS) entry which is preliminary data.</text>
</comment>
<keyword evidence="12" id="KW-0234">DNA repair</keyword>
<keyword evidence="8" id="KW-0227">DNA damage</keyword>
<feature type="coiled-coil region" evidence="15">
    <location>
        <begin position="322"/>
        <end position="395"/>
    </location>
</feature>
<sequence length="1340" mass="153008">MTQFVLVLREKLMTSSVSQDGTQESRDYYSHGLPIMSSIDKLSILGVRSFDNTRTEVIAFNKPLTLIVGPNGCGKTTIIECLEYATTGDLPPNTKGGAFVHDPALCGEKEVLAQVKLSFKSKTGTPMVCTRSLQLTVKKNTRTVHALEGNLFMRKLGEKVSLSSKVMDLNACMPDYLGVSKAVLNSVIFCHQEDSLWPLAQPKELKERFDAIFEAVKYTKAIDNIKVMQKTHKYKLDLMKKDEDVAKHNKARGKKLEKQAADLNDELDVLRASHKDYDGRIKQAARNVEAAWKQAEQANLIVGDLNGKRIVKRTKEESVQGLRESLQEMTDTDDELQRMLEQYDERVQHYEADLSEQKEAYHEMTGEVSHGRSRVSAKERECGSYEAQAEQYDRQVATREKFIKESARSHKIHGFDLELDDGLVVAFMDRITKMAREQNAKFERARRETAEELQVEQSQLNSLNQEKTTVNGRKDAARQTISTNDRKINSVQNELNRINVDEGAKAALETKLRETEARLTRLKTESEKADWEHQAHQADLRLREFDERKEKLDAEMVEGTRQAGESARLDYVRKELKERESRLETNTGAYSEKLTSLIGSSWTPATVEDQFQRTLEQKAEQVAEAERQRDGTSREKEQLDFQLNTCRRDLRAKQQAMKKAADVVRKSCDCEPDEYMRNLRELEEARDTLRSDTESMERLNSYFDACIKSAKDPQHPGCRTCGRGFGKDSEAIKLIEILAKERTKLKSQLGSAPQDLKKCEEDLEAAKAAGSAFEAWERLKEKEIPAAEKEEKKLVEKREALIEQLEQQDSVVNERQAAKRDVDAVSRTVQSIAKLNSEIAEFKAQVGELSAKQESAGFSRGLEQIQEELKVINEEARTAKASLAKVNSDRERGRVAVNRLELEVRDAERKFSTTEYQLKERRSMEAQIDELKGLNTEQRDNIALYDTQLQDLGPKLSQAQAKYDDTARRGADTDRELQAQAHKINASLNQLKMANQEIDSYISRGGPEQLKRGKREIEGLKKEVSRLEDEQIDITRQVKQLEEHLRSHSDTRRSISDNQRYRRDLRQLEQVCTEIAELETHNAEEDKARFEAEGSRCQLERNKLAAEQATLTGAMKSKDEALVIVLADYDTEYKDSARKYKEAHIRVETTKACIEDLGRFGGALDKAIMKYHSVKMEEINRIIDELWRKTYQGTDVDTIRIRSESETQKANKSYNYRVCMVKQEAEMDMRGRCSAGQKVLASIIIRLALAECFGINCGLLALDEPTTNLDRDNIQALARSLAEIIESRRQQRNFQLIVITHDEEFLKFMDCGDFADVYWRVGRSANQTSRIERSNINEVS</sequence>
<keyword evidence="7" id="KW-0479">Metal-binding</keyword>
<feature type="coiled-coil region" evidence="15">
    <location>
        <begin position="832"/>
        <end position="941"/>
    </location>
</feature>
<feature type="coiled-coil region" evidence="15">
    <location>
        <begin position="428"/>
        <end position="466"/>
    </location>
</feature>
<dbReference type="EMBL" id="NAJP01000007">
    <property type="protein sequence ID" value="TKA46745.1"/>
    <property type="molecule type" value="Genomic_DNA"/>
</dbReference>
<dbReference type="NCBIfam" id="TIGR00606">
    <property type="entry name" value="rad50"/>
    <property type="match status" value="1"/>
</dbReference>
<evidence type="ECO:0000313" key="19">
    <source>
        <dbReference type="Proteomes" id="UP000310066"/>
    </source>
</evidence>
<dbReference type="Gene3D" id="3.40.50.300">
    <property type="entry name" value="P-loop containing nucleotide triphosphate hydrolases"/>
    <property type="match status" value="2"/>
</dbReference>
<proteinExistence type="inferred from homology"/>
<dbReference type="GO" id="GO:0030870">
    <property type="term" value="C:Mre11 complex"/>
    <property type="evidence" value="ECO:0007669"/>
    <property type="project" value="InterPro"/>
</dbReference>
<dbReference type="PANTHER" id="PTHR18867:SF12">
    <property type="entry name" value="DNA REPAIR PROTEIN RAD50"/>
    <property type="match status" value="1"/>
</dbReference>
<dbReference type="SUPFAM" id="SSF57997">
    <property type="entry name" value="Tropomyosin"/>
    <property type="match status" value="1"/>
</dbReference>
<dbReference type="Proteomes" id="UP000310066">
    <property type="component" value="Unassembled WGS sequence"/>
</dbReference>
<dbReference type="GO" id="GO:0000794">
    <property type="term" value="C:condensed nuclear chromosome"/>
    <property type="evidence" value="ECO:0007669"/>
    <property type="project" value="TreeGrafter"/>
</dbReference>
<accession>A0A4U0VF33</accession>
<comment type="similarity">
    <text evidence="4">Belongs to the SMC family. RAD50 subfamily.</text>
</comment>
<dbReference type="STRING" id="329885.A0A4U0VF33"/>
<evidence type="ECO:0000313" key="18">
    <source>
        <dbReference type="EMBL" id="TKA46745.1"/>
    </source>
</evidence>
<name>A0A4U0VF33_9PEZI</name>
<evidence type="ECO:0000256" key="6">
    <source>
        <dbReference type="ARBA" id="ARBA00022454"/>
    </source>
</evidence>
<evidence type="ECO:0000256" key="4">
    <source>
        <dbReference type="ARBA" id="ARBA00009439"/>
    </source>
</evidence>
<reference evidence="18 19" key="1">
    <citation type="submission" date="2017-03" db="EMBL/GenBank/DDBJ databases">
        <title>Genomes of endolithic fungi from Antarctica.</title>
        <authorList>
            <person name="Coleine C."/>
            <person name="Masonjones S."/>
            <person name="Stajich J.E."/>
        </authorList>
    </citation>
    <scope>NUCLEOTIDE SEQUENCE [LARGE SCALE GENOMIC DNA]</scope>
    <source>
        <strain evidence="18 19">CCFEE 5311</strain>
    </source>
</reference>
<dbReference type="SUPFAM" id="SSF52540">
    <property type="entry name" value="P-loop containing nucleoside triphosphate hydrolases"/>
    <property type="match status" value="1"/>
</dbReference>
<evidence type="ECO:0000256" key="1">
    <source>
        <dbReference type="ARBA" id="ARBA00001947"/>
    </source>
</evidence>
<feature type="coiled-coil region" evidence="15">
    <location>
        <begin position="505"/>
        <end position="562"/>
    </location>
</feature>
<dbReference type="GO" id="GO:0007004">
    <property type="term" value="P:telomere maintenance via telomerase"/>
    <property type="evidence" value="ECO:0007669"/>
    <property type="project" value="TreeGrafter"/>
</dbReference>
<dbReference type="GO" id="GO:0016887">
    <property type="term" value="F:ATP hydrolysis activity"/>
    <property type="evidence" value="ECO:0007669"/>
    <property type="project" value="InterPro"/>
</dbReference>
<dbReference type="GO" id="GO:0043047">
    <property type="term" value="F:single-stranded telomeric DNA binding"/>
    <property type="evidence" value="ECO:0007669"/>
    <property type="project" value="TreeGrafter"/>
</dbReference>
<dbReference type="FunFam" id="3.40.50.300:FF:001195">
    <property type="entry name" value="DNA repair protein rad50"/>
    <property type="match status" value="1"/>
</dbReference>
<dbReference type="InterPro" id="IPR004584">
    <property type="entry name" value="Rad50_eukaryotes"/>
</dbReference>
<comment type="subcellular location">
    <subcellularLocation>
        <location evidence="3">Chromosome</location>
    </subcellularLocation>
    <subcellularLocation>
        <location evidence="2">Nucleus</location>
    </subcellularLocation>
</comment>
<dbReference type="PANTHER" id="PTHR18867">
    <property type="entry name" value="RAD50"/>
    <property type="match status" value="1"/>
</dbReference>
<dbReference type="Pfam" id="PF13558">
    <property type="entry name" value="SbcC_Walker_B"/>
    <property type="match status" value="1"/>
</dbReference>
<evidence type="ECO:0000256" key="14">
    <source>
        <dbReference type="ARBA" id="ARBA00049360"/>
    </source>
</evidence>
<dbReference type="Gene3D" id="1.10.287.1490">
    <property type="match status" value="1"/>
</dbReference>
<dbReference type="GO" id="GO:0000722">
    <property type="term" value="P:telomere maintenance via recombination"/>
    <property type="evidence" value="ECO:0007669"/>
    <property type="project" value="TreeGrafter"/>
</dbReference>
<dbReference type="InterPro" id="IPR038729">
    <property type="entry name" value="Rad50/SbcC_AAA"/>
</dbReference>
<comment type="cofactor">
    <cofactor evidence="1">
        <name>Zn(2+)</name>
        <dbReference type="ChEBI" id="CHEBI:29105"/>
    </cofactor>
</comment>
<dbReference type="Pfam" id="PF13476">
    <property type="entry name" value="AAA_23"/>
    <property type="match status" value="1"/>
</dbReference>
<evidence type="ECO:0000256" key="5">
    <source>
        <dbReference type="ARBA" id="ARBA00017893"/>
    </source>
</evidence>
<evidence type="ECO:0000256" key="9">
    <source>
        <dbReference type="ARBA" id="ARBA00022801"/>
    </source>
</evidence>
<evidence type="ECO:0000256" key="13">
    <source>
        <dbReference type="ARBA" id="ARBA00023242"/>
    </source>
</evidence>
<dbReference type="OrthoDB" id="18797at2759"/>
<feature type="coiled-coil region" evidence="15">
    <location>
        <begin position="1010"/>
        <end position="1078"/>
    </location>
</feature>
<dbReference type="InterPro" id="IPR027417">
    <property type="entry name" value="P-loop_NTPase"/>
</dbReference>
<dbReference type="FunFam" id="3.40.50.300:FF:000947">
    <property type="entry name" value="DNA repair protein RAD50"/>
    <property type="match status" value="1"/>
</dbReference>
<feature type="region of interest" description="Disordered" evidence="16">
    <location>
        <begin position="618"/>
        <end position="638"/>
    </location>
</feature>
<evidence type="ECO:0000256" key="12">
    <source>
        <dbReference type="ARBA" id="ARBA00023204"/>
    </source>
</evidence>
<feature type="coiled-coil region" evidence="15">
    <location>
        <begin position="246"/>
        <end position="273"/>
    </location>
</feature>
<evidence type="ECO:0000256" key="8">
    <source>
        <dbReference type="ARBA" id="ARBA00022763"/>
    </source>
</evidence>
<dbReference type="GO" id="GO:0070192">
    <property type="term" value="P:chromosome organization involved in meiotic cell cycle"/>
    <property type="evidence" value="ECO:0007669"/>
    <property type="project" value="TreeGrafter"/>
</dbReference>
<evidence type="ECO:0000256" key="15">
    <source>
        <dbReference type="SAM" id="Coils"/>
    </source>
</evidence>
<keyword evidence="10" id="KW-0862">Zinc</keyword>
<evidence type="ECO:0000256" key="7">
    <source>
        <dbReference type="ARBA" id="ARBA00022723"/>
    </source>
</evidence>
<evidence type="ECO:0000256" key="16">
    <source>
        <dbReference type="SAM" id="MobiDB-lite"/>
    </source>
</evidence>
<evidence type="ECO:0000259" key="17">
    <source>
        <dbReference type="Pfam" id="PF13476"/>
    </source>
</evidence>
<keyword evidence="9" id="KW-0378">Hydrolase</keyword>
<protein>
    <recommendedName>
        <fullName evidence="5">DNA repair protein RAD50</fullName>
    </recommendedName>
</protein>
<evidence type="ECO:0000256" key="3">
    <source>
        <dbReference type="ARBA" id="ARBA00004286"/>
    </source>
</evidence>
<evidence type="ECO:0000256" key="2">
    <source>
        <dbReference type="ARBA" id="ARBA00004123"/>
    </source>
</evidence>
<dbReference type="GO" id="GO:0046872">
    <property type="term" value="F:metal ion binding"/>
    <property type="evidence" value="ECO:0007669"/>
    <property type="project" value="UniProtKB-KW"/>
</dbReference>
<organism evidence="18 19">
    <name type="scientific">Friedmanniomyces endolithicus</name>
    <dbReference type="NCBI Taxonomy" id="329885"/>
    <lineage>
        <taxon>Eukaryota</taxon>
        <taxon>Fungi</taxon>
        <taxon>Dikarya</taxon>
        <taxon>Ascomycota</taxon>
        <taxon>Pezizomycotina</taxon>
        <taxon>Dothideomycetes</taxon>
        <taxon>Dothideomycetidae</taxon>
        <taxon>Mycosphaerellales</taxon>
        <taxon>Teratosphaeriaceae</taxon>
        <taxon>Friedmanniomyces</taxon>
    </lineage>
</organism>
<comment type="catalytic activity">
    <reaction evidence="14">
        <text>ATP + H2O = ADP + phosphate + H(+)</text>
        <dbReference type="Rhea" id="RHEA:13065"/>
        <dbReference type="ChEBI" id="CHEBI:15377"/>
        <dbReference type="ChEBI" id="CHEBI:15378"/>
        <dbReference type="ChEBI" id="CHEBI:30616"/>
        <dbReference type="ChEBI" id="CHEBI:43474"/>
        <dbReference type="ChEBI" id="CHEBI:456216"/>
    </reaction>
</comment>
<dbReference type="GO" id="GO:0006302">
    <property type="term" value="P:double-strand break repair"/>
    <property type="evidence" value="ECO:0007669"/>
    <property type="project" value="InterPro"/>
</dbReference>
<dbReference type="GO" id="GO:0003691">
    <property type="term" value="F:double-stranded telomeric DNA binding"/>
    <property type="evidence" value="ECO:0007669"/>
    <property type="project" value="TreeGrafter"/>
</dbReference>
<evidence type="ECO:0000256" key="10">
    <source>
        <dbReference type="ARBA" id="ARBA00022833"/>
    </source>
</evidence>
<gene>
    <name evidence="18" type="ORF">B0A54_03701</name>
</gene>
<feature type="domain" description="Rad50/SbcC-type AAA" evidence="17">
    <location>
        <begin position="41"/>
        <end position="267"/>
    </location>
</feature>
<keyword evidence="13" id="KW-0539">Nucleus</keyword>
<keyword evidence="11 15" id="KW-0175">Coiled coil</keyword>
<evidence type="ECO:0000256" key="11">
    <source>
        <dbReference type="ARBA" id="ARBA00023054"/>
    </source>
</evidence>